<keyword evidence="5" id="KW-1003">Cell membrane</keyword>
<feature type="domain" description="EF-hand" evidence="15">
    <location>
        <begin position="50"/>
        <end position="85"/>
    </location>
</feature>
<evidence type="ECO:0000256" key="8">
    <source>
        <dbReference type="ARBA" id="ARBA00022989"/>
    </source>
</evidence>
<proteinExistence type="predicted"/>
<dbReference type="InterPro" id="IPR002048">
    <property type="entry name" value="EF_hand_dom"/>
</dbReference>
<keyword evidence="10" id="KW-0921">Nickel transport</keyword>
<evidence type="ECO:0000313" key="17">
    <source>
        <dbReference type="Proteomes" id="UP000782610"/>
    </source>
</evidence>
<evidence type="ECO:0000256" key="3">
    <source>
        <dbReference type="ARBA" id="ARBA00022426"/>
    </source>
</evidence>
<keyword evidence="4" id="KW-0813">Transport</keyword>
<dbReference type="InterPro" id="IPR018247">
    <property type="entry name" value="EF_Hand_1_Ca_BS"/>
</dbReference>
<evidence type="ECO:0000313" key="16">
    <source>
        <dbReference type="EMBL" id="MBI4923204.1"/>
    </source>
</evidence>
<keyword evidence="11 13" id="KW-0472">Membrane</keyword>
<dbReference type="Pfam" id="PF06226">
    <property type="entry name" value="DUF1007"/>
    <property type="match status" value="1"/>
</dbReference>
<feature type="transmembrane region" description="Helical" evidence="13">
    <location>
        <begin position="349"/>
        <end position="372"/>
    </location>
</feature>
<comment type="function">
    <text evidence="1">Efflux system for nickel and cobalt.</text>
</comment>
<dbReference type="PROSITE" id="PS00018">
    <property type="entry name" value="EF_HAND_1"/>
    <property type="match status" value="1"/>
</dbReference>
<evidence type="ECO:0000256" key="13">
    <source>
        <dbReference type="SAM" id="Phobius"/>
    </source>
</evidence>
<keyword evidence="6" id="KW-0533">Nickel</keyword>
<feature type="transmembrane region" description="Helical" evidence="13">
    <location>
        <begin position="384"/>
        <end position="405"/>
    </location>
</feature>
<keyword evidence="8 13" id="KW-1133">Transmembrane helix</keyword>
<evidence type="ECO:0000259" key="15">
    <source>
        <dbReference type="PROSITE" id="PS50222"/>
    </source>
</evidence>
<organism evidence="16 17">
    <name type="scientific">Devosia nanyangense</name>
    <dbReference type="NCBI Taxonomy" id="1228055"/>
    <lineage>
        <taxon>Bacteria</taxon>
        <taxon>Pseudomonadati</taxon>
        <taxon>Pseudomonadota</taxon>
        <taxon>Alphaproteobacteria</taxon>
        <taxon>Hyphomicrobiales</taxon>
        <taxon>Devosiaceae</taxon>
        <taxon>Devosia</taxon>
    </lineage>
</organism>
<keyword evidence="3" id="KW-0171">Cobalt transport</keyword>
<dbReference type="GO" id="GO:0015099">
    <property type="term" value="F:nickel cation transmembrane transporter activity"/>
    <property type="evidence" value="ECO:0007669"/>
    <property type="project" value="InterPro"/>
</dbReference>
<comment type="caution">
    <text evidence="16">The sequence shown here is derived from an EMBL/GenBank/DDBJ whole genome shotgun (WGS) entry which is preliminary data.</text>
</comment>
<evidence type="ECO:0000256" key="12">
    <source>
        <dbReference type="ARBA" id="ARBA00023285"/>
    </source>
</evidence>
<dbReference type="GO" id="GO:0006824">
    <property type="term" value="P:cobalt ion transport"/>
    <property type="evidence" value="ECO:0007669"/>
    <property type="project" value="UniProtKB-KW"/>
</dbReference>
<feature type="chain" id="PRO_5036967555" evidence="14">
    <location>
        <begin position="22"/>
        <end position="601"/>
    </location>
</feature>
<keyword evidence="14" id="KW-0732">Signal</keyword>
<feature type="transmembrane region" description="Helical" evidence="13">
    <location>
        <begin position="504"/>
        <end position="526"/>
    </location>
</feature>
<name>A0A933L2V0_9HYPH</name>
<comment type="subcellular location">
    <subcellularLocation>
        <location evidence="2">Cell membrane</location>
        <topology evidence="2">Multi-pass membrane protein</topology>
    </subcellularLocation>
</comment>
<evidence type="ECO:0000256" key="7">
    <source>
        <dbReference type="ARBA" id="ARBA00022692"/>
    </source>
</evidence>
<evidence type="ECO:0000256" key="11">
    <source>
        <dbReference type="ARBA" id="ARBA00023136"/>
    </source>
</evidence>
<evidence type="ECO:0000256" key="1">
    <source>
        <dbReference type="ARBA" id="ARBA00002510"/>
    </source>
</evidence>
<feature type="signal peptide" evidence="14">
    <location>
        <begin position="1"/>
        <end position="21"/>
    </location>
</feature>
<evidence type="ECO:0000256" key="10">
    <source>
        <dbReference type="ARBA" id="ARBA00023112"/>
    </source>
</evidence>
<evidence type="ECO:0000256" key="14">
    <source>
        <dbReference type="SAM" id="SignalP"/>
    </source>
</evidence>
<dbReference type="GO" id="GO:0046583">
    <property type="term" value="F:monoatomic cation efflux transmembrane transporter activity"/>
    <property type="evidence" value="ECO:0007669"/>
    <property type="project" value="TreeGrafter"/>
</dbReference>
<evidence type="ECO:0000256" key="9">
    <source>
        <dbReference type="ARBA" id="ARBA00023065"/>
    </source>
</evidence>
<keyword evidence="7 13" id="KW-0812">Transmembrane</keyword>
<reference evidence="16" key="1">
    <citation type="submission" date="2020-07" db="EMBL/GenBank/DDBJ databases">
        <title>Huge and variable diversity of episymbiotic CPR bacteria and DPANN archaea in groundwater ecosystems.</title>
        <authorList>
            <person name="He C.Y."/>
            <person name="Keren R."/>
            <person name="Whittaker M."/>
            <person name="Farag I.F."/>
            <person name="Doudna J."/>
            <person name="Cate J.H.D."/>
            <person name="Banfield J.F."/>
        </authorList>
    </citation>
    <scope>NUCLEOTIDE SEQUENCE</scope>
    <source>
        <strain evidence="16">NC_groundwater_1586_Pr3_B-0.1um_66_15</strain>
    </source>
</reference>
<feature type="transmembrane region" description="Helical" evidence="13">
    <location>
        <begin position="532"/>
        <end position="557"/>
    </location>
</feature>
<dbReference type="EMBL" id="JACRAF010000048">
    <property type="protein sequence ID" value="MBI4923204.1"/>
    <property type="molecule type" value="Genomic_DNA"/>
</dbReference>
<keyword evidence="9" id="KW-0406">Ion transport</keyword>
<evidence type="ECO:0000256" key="5">
    <source>
        <dbReference type="ARBA" id="ARBA00022475"/>
    </source>
</evidence>
<dbReference type="Pfam" id="PF03824">
    <property type="entry name" value="NicO"/>
    <property type="match status" value="1"/>
</dbReference>
<gene>
    <name evidence="16" type="ORF">HY834_15795</name>
</gene>
<dbReference type="GO" id="GO:0010045">
    <property type="term" value="P:response to nickel cation"/>
    <property type="evidence" value="ECO:0007669"/>
    <property type="project" value="TreeGrafter"/>
</dbReference>
<accession>A0A933L2V0</accession>
<dbReference type="PROSITE" id="PS50222">
    <property type="entry name" value="EF_HAND_2"/>
    <property type="match status" value="1"/>
</dbReference>
<dbReference type="PANTHER" id="PTHR40659">
    <property type="entry name" value="NICKEL/COBALT EFFLUX SYSTEM RCNA"/>
    <property type="match status" value="1"/>
</dbReference>
<feature type="transmembrane region" description="Helical" evidence="13">
    <location>
        <begin position="577"/>
        <end position="599"/>
    </location>
</feature>
<dbReference type="GO" id="GO:0005886">
    <property type="term" value="C:plasma membrane"/>
    <property type="evidence" value="ECO:0007669"/>
    <property type="project" value="UniProtKB-SubCell"/>
</dbReference>
<dbReference type="GO" id="GO:0005509">
    <property type="term" value="F:calcium ion binding"/>
    <property type="evidence" value="ECO:0007669"/>
    <property type="project" value="InterPro"/>
</dbReference>
<dbReference type="PANTHER" id="PTHR40659:SF1">
    <property type="entry name" value="NICKEL_COBALT EFFLUX SYSTEM RCNA"/>
    <property type="match status" value="1"/>
</dbReference>
<keyword evidence="12" id="KW-0170">Cobalt</keyword>
<dbReference type="InterPro" id="IPR011541">
    <property type="entry name" value="Ni/Co_transpt_high_affinity"/>
</dbReference>
<evidence type="ECO:0000256" key="6">
    <source>
        <dbReference type="ARBA" id="ARBA00022596"/>
    </source>
</evidence>
<dbReference type="Proteomes" id="UP000782610">
    <property type="component" value="Unassembled WGS sequence"/>
</dbReference>
<evidence type="ECO:0000256" key="2">
    <source>
        <dbReference type="ARBA" id="ARBA00004651"/>
    </source>
</evidence>
<protein>
    <submittedName>
        <fullName evidence="16">DUF1007 family protein</fullName>
    </submittedName>
</protein>
<feature type="transmembrane region" description="Helical" evidence="13">
    <location>
        <begin position="306"/>
        <end position="328"/>
    </location>
</feature>
<dbReference type="GO" id="GO:0032025">
    <property type="term" value="P:response to cobalt ion"/>
    <property type="evidence" value="ECO:0007669"/>
    <property type="project" value="TreeGrafter"/>
</dbReference>
<dbReference type="AlphaFoldDB" id="A0A933L2V0"/>
<evidence type="ECO:0000256" key="4">
    <source>
        <dbReference type="ARBA" id="ARBA00022448"/>
    </source>
</evidence>
<sequence length="601" mass="62698">MHRPIAALAVLAGLLPLPALAHPHIFIDATATITFNDAGEIVAVHNEWTFDEAYSAWSIQGLDTDGDGKVSRAELQPLADDNMVGLAEYQYYTFAGEGQGTNLTFAHGSNPTIDFIDNRTTLNFDVALDTPYAIQNALELAINDPEYYVAITFRDANSVRLINAPKNCGIEMEAGHTMPDAIADQLYALPADVTTLPPALAEALRGVQGGILVKCPGGSATGKPAGTVAAAEPAPATALDAANALGAAPADAAAPRVVTNDVPFGAAPPEPGLNLPRTGFLGWVAQQQLDFYQALSLALARLKTDWTAFWVLGGLSFLYGIFHAAGPGHGKVVISSYVLANEAQMRRGVLLSFLSAMLQSLVAIGFELVAAIVLGMTSMAMSSAANWIGILSYAMVAALGLWLIARKVFGWRRHHHEAPAAFGAPAVNSMQSLARRHLGAPVHALAASGPALTSFRTGEAGPDAYGRLPGDAHYGHSHASDEHDHGHAHVVTPQQLRGGWKEQLGVVLAVGIRPCSGALIVLAFALSQGLLAAGIAAVLLMGLGTAITTGALAAIAVGFKGLARRLSGADNPVTETLVWWVELLDAVCVLGFGVVLLLASV</sequence>
<dbReference type="InterPro" id="IPR051224">
    <property type="entry name" value="NiCoT_RcnA"/>
</dbReference>
<dbReference type="InterPro" id="IPR010412">
    <property type="entry name" value="DUF1007"/>
</dbReference>